<keyword evidence="2" id="KW-1185">Reference proteome</keyword>
<evidence type="ECO:0000313" key="1">
    <source>
        <dbReference type="EMBL" id="KAF0459945.1"/>
    </source>
</evidence>
<name>A0A8H3XH90_GIGMA</name>
<proteinExistence type="predicted"/>
<evidence type="ECO:0000313" key="2">
    <source>
        <dbReference type="Proteomes" id="UP000439903"/>
    </source>
</evidence>
<comment type="caution">
    <text evidence="1">The sequence shown here is derived from an EMBL/GenBank/DDBJ whole genome shotgun (WGS) entry which is preliminary data.</text>
</comment>
<dbReference type="EMBL" id="WTPW01001050">
    <property type="protein sequence ID" value="KAF0459945.1"/>
    <property type="molecule type" value="Genomic_DNA"/>
</dbReference>
<protein>
    <submittedName>
        <fullName evidence="1">Uncharacterized protein</fullName>
    </submittedName>
</protein>
<organism evidence="1 2">
    <name type="scientific">Gigaspora margarita</name>
    <dbReference type="NCBI Taxonomy" id="4874"/>
    <lineage>
        <taxon>Eukaryota</taxon>
        <taxon>Fungi</taxon>
        <taxon>Fungi incertae sedis</taxon>
        <taxon>Mucoromycota</taxon>
        <taxon>Glomeromycotina</taxon>
        <taxon>Glomeromycetes</taxon>
        <taxon>Diversisporales</taxon>
        <taxon>Gigasporaceae</taxon>
        <taxon>Gigaspora</taxon>
    </lineage>
</organism>
<dbReference type="AlphaFoldDB" id="A0A8H3XH90"/>
<accession>A0A8H3XH90</accession>
<dbReference type="Proteomes" id="UP000439903">
    <property type="component" value="Unassembled WGS sequence"/>
</dbReference>
<reference evidence="1 2" key="1">
    <citation type="journal article" date="2019" name="Environ. Microbiol.">
        <title>At the nexus of three kingdoms: the genome of the mycorrhizal fungus Gigaspora margarita provides insights into plant, endobacterial and fungal interactions.</title>
        <authorList>
            <person name="Venice F."/>
            <person name="Ghignone S."/>
            <person name="Salvioli di Fossalunga A."/>
            <person name="Amselem J."/>
            <person name="Novero M."/>
            <person name="Xianan X."/>
            <person name="Sedzielewska Toro K."/>
            <person name="Morin E."/>
            <person name="Lipzen A."/>
            <person name="Grigoriev I.V."/>
            <person name="Henrissat B."/>
            <person name="Martin F.M."/>
            <person name="Bonfante P."/>
        </authorList>
    </citation>
    <scope>NUCLEOTIDE SEQUENCE [LARGE SCALE GENOMIC DNA]</scope>
    <source>
        <strain evidence="1 2">BEG34</strain>
    </source>
</reference>
<gene>
    <name evidence="1" type="ORF">F8M41_000641</name>
</gene>
<sequence length="357" mass="41016">MLVDQDTWIVFCFITDIDIQHIAAESDNDDSDSKNSEDIVAVRFFIGELKLKKPVVEFVESIASSSLETYLRQKDDNGHNKNELSLSQKEVQIDEVIGESKVIVDITFESGNTNQCIVQLADIISQAATFAVANPTSCTHLLLKVFDRIKQKQWVEAKFLWVENLSLYNKLKTGCVSLFESLSELFFEQFFRDSLNWNLLIVKSTIMTSCNSDYCSKKIMLLANIYNIVLIKPQLSVLSGEGTYFKTWLKHWQEPLKVARINITDERFYLECKDLPEEISFPSEDAYIKQRYRLMGASFCDGNHHVADVCFENIKNAGWYQYDSLEKTYHAQAIYIGSLCSLYKNGYAMVFAIYVKI</sequence>